<dbReference type="AlphaFoldDB" id="A0A5N5HFY2"/>
<keyword evidence="3" id="KW-1185">Reference proteome</keyword>
<proteinExistence type="predicted"/>
<protein>
    <recommendedName>
        <fullName evidence="1">MATH domain-containing protein</fullName>
    </recommendedName>
</protein>
<dbReference type="InterPro" id="IPR008974">
    <property type="entry name" value="TRAF-like"/>
</dbReference>
<dbReference type="Gene3D" id="2.60.210.10">
    <property type="entry name" value="Apoptosis, Tumor Necrosis Factor Receptor Associated Protein 2, Chain A"/>
    <property type="match status" value="2"/>
</dbReference>
<dbReference type="InterPro" id="IPR002083">
    <property type="entry name" value="MATH/TRAF_dom"/>
</dbReference>
<evidence type="ECO:0000313" key="2">
    <source>
        <dbReference type="EMBL" id="KAB2625002.1"/>
    </source>
</evidence>
<dbReference type="PROSITE" id="PS50144">
    <property type="entry name" value="MATH"/>
    <property type="match status" value="2"/>
</dbReference>
<comment type="caution">
    <text evidence="2">The sequence shown here is derived from an EMBL/GenBank/DDBJ whole genome shotgun (WGS) entry which is preliminary data.</text>
</comment>
<dbReference type="SUPFAM" id="SSF49599">
    <property type="entry name" value="TRAF domain-like"/>
    <property type="match status" value="2"/>
</dbReference>
<gene>
    <name evidence="2" type="ORF">D8674_016662</name>
</gene>
<dbReference type="EMBL" id="SMOL01000160">
    <property type="protein sequence ID" value="KAB2625002.1"/>
    <property type="molecule type" value="Genomic_DNA"/>
</dbReference>
<dbReference type="PANTHER" id="PTHR46162">
    <property type="entry name" value="TRAF-LIKE FAMILY PROTEIN"/>
    <property type="match status" value="1"/>
</dbReference>
<dbReference type="Pfam" id="PF22486">
    <property type="entry name" value="MATH_2"/>
    <property type="match status" value="2"/>
</dbReference>
<dbReference type="Proteomes" id="UP000327157">
    <property type="component" value="Chromosome 16"/>
</dbReference>
<dbReference type="OrthoDB" id="1165738at2759"/>
<reference evidence="2 3" key="1">
    <citation type="submission" date="2019-09" db="EMBL/GenBank/DDBJ databases">
        <authorList>
            <person name="Ou C."/>
        </authorList>
    </citation>
    <scope>NUCLEOTIDE SEQUENCE [LARGE SCALE GENOMIC DNA]</scope>
    <source>
        <strain evidence="2">S2</strain>
        <tissue evidence="2">Leaf</tissue>
    </source>
</reference>
<evidence type="ECO:0000313" key="3">
    <source>
        <dbReference type="Proteomes" id="UP000327157"/>
    </source>
</evidence>
<feature type="domain" description="MATH" evidence="1">
    <location>
        <begin position="183"/>
        <end position="233"/>
    </location>
</feature>
<name>A0A5N5HFY2_9ROSA</name>
<evidence type="ECO:0000259" key="1">
    <source>
        <dbReference type="PROSITE" id="PS50144"/>
    </source>
</evidence>
<reference evidence="3" key="2">
    <citation type="submission" date="2019-10" db="EMBL/GenBank/DDBJ databases">
        <title>A de novo genome assembly of a pear dwarfing rootstock.</title>
        <authorList>
            <person name="Wang F."/>
            <person name="Wang J."/>
            <person name="Li S."/>
            <person name="Zhang Y."/>
            <person name="Fang M."/>
            <person name="Ma L."/>
            <person name="Zhao Y."/>
            <person name="Jiang S."/>
        </authorList>
    </citation>
    <scope>NUCLEOTIDE SEQUENCE [LARGE SCALE GENOMIC DNA]</scope>
</reference>
<feature type="domain" description="MATH" evidence="1">
    <location>
        <begin position="28"/>
        <end position="162"/>
    </location>
</feature>
<accession>A0A5N5HFY2</accession>
<dbReference type="PANTHER" id="PTHR46162:SF2">
    <property type="entry name" value="ANKYRIN REPEAT-CONTAINING PROTEIN-RELATED"/>
    <property type="match status" value="1"/>
</dbReference>
<reference evidence="2 3" key="3">
    <citation type="submission" date="2019-11" db="EMBL/GenBank/DDBJ databases">
        <title>A de novo genome assembly of a pear dwarfing rootstock.</title>
        <authorList>
            <person name="Wang F."/>
            <person name="Wang J."/>
            <person name="Li S."/>
            <person name="Zhang Y."/>
            <person name="Fang M."/>
            <person name="Ma L."/>
            <person name="Zhao Y."/>
            <person name="Jiang S."/>
        </authorList>
    </citation>
    <scope>NUCLEOTIDE SEQUENCE [LARGE SCALE GENOMIC DNA]</scope>
    <source>
        <strain evidence="2">S2</strain>
        <tissue evidence="2">Leaf</tissue>
    </source>
</reference>
<sequence length="233" mass="26401">MSFLTSSSAGDPCFIVGRAPVPFSDSPPTHYTLKVESFSLLRNRADGFESEEFKAGGYEWKLVFYPNGNKKKNVKDHISVCLKMAGAHLLQPGWEGLVDFRLFLLDQNKAIYLVLMDENINKMCFHAEMLDAGFDRVIPLEAFTDPSNGYLIGDTCVSGAEVYVCKERRRGKGECITLDACLMYKHPWRIEKFSKLTYERIESEPFTAGGKKWKLVLYPNGHFNGKALMLLFT</sequence>
<dbReference type="CDD" id="cd00121">
    <property type="entry name" value="MATH"/>
    <property type="match status" value="2"/>
</dbReference>
<organism evidence="2 3">
    <name type="scientific">Pyrus ussuriensis x Pyrus communis</name>
    <dbReference type="NCBI Taxonomy" id="2448454"/>
    <lineage>
        <taxon>Eukaryota</taxon>
        <taxon>Viridiplantae</taxon>
        <taxon>Streptophyta</taxon>
        <taxon>Embryophyta</taxon>
        <taxon>Tracheophyta</taxon>
        <taxon>Spermatophyta</taxon>
        <taxon>Magnoliopsida</taxon>
        <taxon>eudicotyledons</taxon>
        <taxon>Gunneridae</taxon>
        <taxon>Pentapetalae</taxon>
        <taxon>rosids</taxon>
        <taxon>fabids</taxon>
        <taxon>Rosales</taxon>
        <taxon>Rosaceae</taxon>
        <taxon>Amygdaloideae</taxon>
        <taxon>Maleae</taxon>
        <taxon>Pyrus</taxon>
    </lineage>
</organism>